<evidence type="ECO:0000313" key="3">
    <source>
        <dbReference type="Proteomes" id="UP001163336"/>
    </source>
</evidence>
<reference evidence="2" key="1">
    <citation type="submission" date="2022-11" db="EMBL/GenBank/DDBJ databases">
        <title>Isolation and characterization of PLA-degrading bacterium Massilia sp. from Antarctic soil.</title>
        <authorList>
            <person name="Sato K."/>
            <person name="Gomez-Fuentes C."/>
            <person name="Ahmad S.A."/>
            <person name="Zulkharnain A."/>
        </authorList>
    </citation>
    <scope>NUCLEOTIDE SEQUENCE</scope>
    <source>
        <strain evidence="2">N-3</strain>
    </source>
</reference>
<dbReference type="Proteomes" id="UP001163336">
    <property type="component" value="Chromosome"/>
</dbReference>
<organism evidence="2 3">
    <name type="scientific">Massilia varians</name>
    <dbReference type="NCBI Taxonomy" id="457921"/>
    <lineage>
        <taxon>Bacteria</taxon>
        <taxon>Pseudomonadati</taxon>
        <taxon>Pseudomonadota</taxon>
        <taxon>Betaproteobacteria</taxon>
        <taxon>Burkholderiales</taxon>
        <taxon>Oxalobacteraceae</taxon>
        <taxon>Telluria group</taxon>
        <taxon>Massilia</taxon>
    </lineage>
</organism>
<keyword evidence="3" id="KW-1185">Reference proteome</keyword>
<dbReference type="EMBL" id="AP026966">
    <property type="protein sequence ID" value="BDT58117.1"/>
    <property type="molecule type" value="Genomic_DNA"/>
</dbReference>
<protein>
    <submittedName>
        <fullName evidence="2">Uncharacterized protein</fullName>
    </submittedName>
</protein>
<accession>A0ABN6T7A9</accession>
<name>A0ABN6T7A9_9BURK</name>
<feature type="region of interest" description="Disordered" evidence="1">
    <location>
        <begin position="110"/>
        <end position="133"/>
    </location>
</feature>
<feature type="compositionally biased region" description="Basic and acidic residues" evidence="1">
    <location>
        <begin position="123"/>
        <end position="133"/>
    </location>
</feature>
<evidence type="ECO:0000256" key="1">
    <source>
        <dbReference type="SAM" id="MobiDB-lite"/>
    </source>
</evidence>
<gene>
    <name evidence="2" type="ORF">MasN3_16110</name>
</gene>
<dbReference type="RefSeq" id="WP_281913459.1">
    <property type="nucleotide sequence ID" value="NZ_AP026966.1"/>
</dbReference>
<proteinExistence type="predicted"/>
<evidence type="ECO:0000313" key="2">
    <source>
        <dbReference type="EMBL" id="BDT58117.1"/>
    </source>
</evidence>
<sequence length="210" mass="23606">MGVPKGTDNFKSFRTKKSEANLQALKDALSKARKRKRVYSSLSEIIAEMQDLTGLHRTTLSRNPLYQNLLRAYLVAQPGAAARLPVLDAPPEVLRAKLIDMEMEIERLNREKNINGPTQPRAANERQLESGKPTSDHTDWYVAFANTAATLLALIDALNKEATLIKVDVQAGEILDKSEPDGRQLIVGGERARAFIQYYRKFKEQQDDID</sequence>